<feature type="transmembrane region" description="Helical" evidence="5">
    <location>
        <begin position="140"/>
        <end position="157"/>
    </location>
</feature>
<dbReference type="OrthoDB" id="871774at2"/>
<name>A0A1K9Z2G9_9GAMM</name>
<dbReference type="InterPro" id="IPR051533">
    <property type="entry name" value="WaaL-like"/>
</dbReference>
<feature type="domain" description="O-antigen ligase-related" evidence="6">
    <location>
        <begin position="242"/>
        <end position="379"/>
    </location>
</feature>
<evidence type="ECO:0000313" key="7">
    <source>
        <dbReference type="EMBL" id="SGY89510.1"/>
    </source>
</evidence>
<feature type="transmembrane region" description="Helical" evidence="5">
    <location>
        <begin position="163"/>
        <end position="180"/>
    </location>
</feature>
<feature type="transmembrane region" description="Helical" evidence="5">
    <location>
        <begin position="78"/>
        <end position="98"/>
    </location>
</feature>
<keyword evidence="4 5" id="KW-0472">Membrane</keyword>
<reference evidence="7 8" key="1">
    <citation type="submission" date="2016-11" db="EMBL/GenBank/DDBJ databases">
        <authorList>
            <person name="Jaros S."/>
            <person name="Januszkiewicz K."/>
            <person name="Wedrychowicz H."/>
        </authorList>
    </citation>
    <scope>NUCLEOTIDE SEQUENCE [LARGE SCALE GENOMIC DNA]</scope>
    <source>
        <strain evidence="7">NVI 5450</strain>
    </source>
</reference>
<feature type="transmembrane region" description="Helical" evidence="5">
    <location>
        <begin position="40"/>
        <end position="66"/>
    </location>
</feature>
<dbReference type="RefSeq" id="WP_075518035.1">
    <property type="nucleotide sequence ID" value="NZ_FPLD01000036.1"/>
</dbReference>
<dbReference type="Proteomes" id="UP000183794">
    <property type="component" value="Unassembled WGS sequence"/>
</dbReference>
<evidence type="ECO:0000256" key="3">
    <source>
        <dbReference type="ARBA" id="ARBA00022989"/>
    </source>
</evidence>
<evidence type="ECO:0000256" key="5">
    <source>
        <dbReference type="SAM" id="Phobius"/>
    </source>
</evidence>
<dbReference type="InterPro" id="IPR007016">
    <property type="entry name" value="O-antigen_ligase-rel_domated"/>
</dbReference>
<feature type="transmembrane region" description="Helical" evidence="5">
    <location>
        <begin position="407"/>
        <end position="428"/>
    </location>
</feature>
<proteinExistence type="predicted"/>
<feature type="transmembrane region" description="Helical" evidence="5">
    <location>
        <begin position="201"/>
        <end position="221"/>
    </location>
</feature>
<keyword evidence="2 5" id="KW-0812">Transmembrane</keyword>
<gene>
    <name evidence="7" type="ORF">NVI5450_1002</name>
</gene>
<comment type="subcellular location">
    <subcellularLocation>
        <location evidence="1">Membrane</location>
        <topology evidence="1">Multi-pass membrane protein</topology>
    </subcellularLocation>
</comment>
<feature type="transmembrane region" description="Helical" evidence="5">
    <location>
        <begin position="278"/>
        <end position="297"/>
    </location>
</feature>
<accession>A0A1K9Z2G9</accession>
<feature type="transmembrane region" description="Helical" evidence="5">
    <location>
        <begin position="12"/>
        <end position="28"/>
    </location>
</feature>
<feature type="transmembrane region" description="Helical" evidence="5">
    <location>
        <begin position="363"/>
        <end position="386"/>
    </location>
</feature>
<dbReference type="Pfam" id="PF04932">
    <property type="entry name" value="Wzy_C"/>
    <property type="match status" value="1"/>
</dbReference>
<dbReference type="PANTHER" id="PTHR37422">
    <property type="entry name" value="TEICHURONIC ACID BIOSYNTHESIS PROTEIN TUAE"/>
    <property type="match status" value="1"/>
</dbReference>
<feature type="transmembrane region" description="Helical" evidence="5">
    <location>
        <begin position="104"/>
        <end position="128"/>
    </location>
</feature>
<dbReference type="PANTHER" id="PTHR37422:SF13">
    <property type="entry name" value="LIPOPOLYSACCHARIDE BIOSYNTHESIS PROTEIN PA4999-RELATED"/>
    <property type="match status" value="1"/>
</dbReference>
<evidence type="ECO:0000256" key="1">
    <source>
        <dbReference type="ARBA" id="ARBA00004141"/>
    </source>
</evidence>
<dbReference type="EMBL" id="FPLD01000036">
    <property type="protein sequence ID" value="SGY89510.1"/>
    <property type="molecule type" value="Genomic_DNA"/>
</dbReference>
<evidence type="ECO:0000256" key="2">
    <source>
        <dbReference type="ARBA" id="ARBA00022692"/>
    </source>
</evidence>
<dbReference type="AlphaFoldDB" id="A0A1K9Z2G9"/>
<evidence type="ECO:0000313" key="8">
    <source>
        <dbReference type="Proteomes" id="UP000183794"/>
    </source>
</evidence>
<dbReference type="GO" id="GO:0016020">
    <property type="term" value="C:membrane"/>
    <property type="evidence" value="ECO:0007669"/>
    <property type="project" value="UniProtKB-SubCell"/>
</dbReference>
<evidence type="ECO:0000259" key="6">
    <source>
        <dbReference type="Pfam" id="PF04932"/>
    </source>
</evidence>
<sequence>MIDLNTVSPRLQIFLSFMLTFVTGLLWYQTKTWLVPVAFILAPLFLMLLLKFPFYIVITFVIFSYFRIHEAFPVMIPLRIPLAFSLMSFFVLGWHIYLTNSIKVYWSMELTFVCLFLGWATFGIAFAYNRQAAFALFSDVIIKVWVMTIAICWLVRTIHHFRIATYLYVAAGVVVGLKAINNKLQGIGLVEGTRVTISREFGSLIGDPNDLALVLLFPMSFTLSNLLQSNIGKLHRALLAMAYVILFWAIIATQSRGGLMGIMAVTGYFAVKRIKNKIYVFAGGVLLLPILVIMAGISERTSGGAVEDGIGESTMGRIYAWIASWEMALENPLTGVGVNNFYLNYYLFSPFWDGKNHAVHSTWFQVLGETGFVGLALFIALIAVMFRQLWRTEVSSRVLLVSESNTFVTCNDGIFAGLVAFCVAGTFLTQSFTWPLYILLSMNVALAKILSEKLAAGNFSKAG</sequence>
<organism evidence="7 8">
    <name type="scientific">Moritella viscosa</name>
    <dbReference type="NCBI Taxonomy" id="80854"/>
    <lineage>
        <taxon>Bacteria</taxon>
        <taxon>Pseudomonadati</taxon>
        <taxon>Pseudomonadota</taxon>
        <taxon>Gammaproteobacteria</taxon>
        <taxon>Alteromonadales</taxon>
        <taxon>Moritellaceae</taxon>
        <taxon>Moritella</taxon>
    </lineage>
</organism>
<evidence type="ECO:0000256" key="4">
    <source>
        <dbReference type="ARBA" id="ARBA00023136"/>
    </source>
</evidence>
<feature type="transmembrane region" description="Helical" evidence="5">
    <location>
        <begin position="241"/>
        <end position="271"/>
    </location>
</feature>
<keyword evidence="3 5" id="KW-1133">Transmembrane helix</keyword>
<protein>
    <submittedName>
        <fullName evidence="7">Secreted polysaccharide polymerase</fullName>
    </submittedName>
</protein>